<keyword evidence="6" id="KW-0067">ATP-binding</keyword>
<dbReference type="GO" id="GO:0006281">
    <property type="term" value="P:DNA repair"/>
    <property type="evidence" value="ECO:0007669"/>
    <property type="project" value="UniProtKB-KW"/>
</dbReference>
<dbReference type="RefSeq" id="WP_106527377.1">
    <property type="nucleotide sequence ID" value="NZ_PYAW01000001.1"/>
</dbReference>
<evidence type="ECO:0000256" key="6">
    <source>
        <dbReference type="ARBA" id="ARBA00022840"/>
    </source>
</evidence>
<evidence type="ECO:0000256" key="3">
    <source>
        <dbReference type="ARBA" id="ARBA00021315"/>
    </source>
</evidence>
<comment type="caution">
    <text evidence="12">The sequence shown here is derived from an EMBL/GenBank/DDBJ whole genome shotgun (WGS) entry which is preliminary data.</text>
</comment>
<dbReference type="PANTHER" id="PTHR11059:SF0">
    <property type="entry name" value="DNA REPAIR PROTEIN RECN"/>
    <property type="match status" value="1"/>
</dbReference>
<protein>
    <recommendedName>
        <fullName evidence="3 9">DNA repair protein RecN</fullName>
    </recommendedName>
    <alternativeName>
        <fullName evidence="8 9">Recombination protein N</fullName>
    </alternativeName>
</protein>
<evidence type="ECO:0000259" key="11">
    <source>
        <dbReference type="Pfam" id="PF02463"/>
    </source>
</evidence>
<evidence type="ECO:0000256" key="8">
    <source>
        <dbReference type="ARBA" id="ARBA00033408"/>
    </source>
</evidence>
<dbReference type="InterPro" id="IPR027417">
    <property type="entry name" value="P-loop_NTPase"/>
</dbReference>
<evidence type="ECO:0000256" key="7">
    <source>
        <dbReference type="ARBA" id="ARBA00023204"/>
    </source>
</evidence>
<reference evidence="12 13" key="1">
    <citation type="submission" date="2018-03" db="EMBL/GenBank/DDBJ databases">
        <title>Genomic Encyclopedia of Archaeal and Bacterial Type Strains, Phase II (KMG-II): from individual species to whole genera.</title>
        <authorList>
            <person name="Goeker M."/>
        </authorList>
    </citation>
    <scope>NUCLEOTIDE SEQUENCE [LARGE SCALE GENOMIC DNA]</scope>
    <source>
        <strain evidence="12 13">DSM 24859</strain>
    </source>
</reference>
<comment type="function">
    <text evidence="1 9">May be involved in recombinational repair of damaged DNA.</text>
</comment>
<dbReference type="AlphaFoldDB" id="A0A2P8HVE7"/>
<name>A0A2P8HVE7_CHINA</name>
<dbReference type="Proteomes" id="UP000240971">
    <property type="component" value="Unassembled WGS sequence"/>
</dbReference>
<keyword evidence="13" id="KW-1185">Reference proteome</keyword>
<feature type="domain" description="RecF/RecN/SMC N-terminal" evidence="11">
    <location>
        <begin position="1"/>
        <end position="506"/>
    </location>
</feature>
<accession>A0A2P8HVE7</accession>
<dbReference type="InterPro" id="IPR003395">
    <property type="entry name" value="RecF/RecN/SMC_N"/>
</dbReference>
<proteinExistence type="inferred from homology"/>
<evidence type="ECO:0000256" key="2">
    <source>
        <dbReference type="ARBA" id="ARBA00009441"/>
    </source>
</evidence>
<keyword evidence="4" id="KW-0547">Nucleotide-binding</keyword>
<evidence type="ECO:0000256" key="1">
    <source>
        <dbReference type="ARBA" id="ARBA00003618"/>
    </source>
</evidence>
<comment type="similarity">
    <text evidence="2 9">Belongs to the RecN family.</text>
</comment>
<dbReference type="PIRSF" id="PIRSF003128">
    <property type="entry name" value="RecN"/>
    <property type="match status" value="1"/>
</dbReference>
<dbReference type="GO" id="GO:0043590">
    <property type="term" value="C:bacterial nucleoid"/>
    <property type="evidence" value="ECO:0007669"/>
    <property type="project" value="TreeGrafter"/>
</dbReference>
<dbReference type="GO" id="GO:0009432">
    <property type="term" value="P:SOS response"/>
    <property type="evidence" value="ECO:0007669"/>
    <property type="project" value="TreeGrafter"/>
</dbReference>
<evidence type="ECO:0000256" key="9">
    <source>
        <dbReference type="PIRNR" id="PIRNR003128"/>
    </source>
</evidence>
<keyword evidence="5 9" id="KW-0227">DNA damage</keyword>
<feature type="coiled-coil region" evidence="10">
    <location>
        <begin position="328"/>
        <end position="355"/>
    </location>
</feature>
<dbReference type="GO" id="GO:0006310">
    <property type="term" value="P:DNA recombination"/>
    <property type="evidence" value="ECO:0007669"/>
    <property type="project" value="InterPro"/>
</dbReference>
<dbReference type="PANTHER" id="PTHR11059">
    <property type="entry name" value="DNA REPAIR PROTEIN RECN"/>
    <property type="match status" value="1"/>
</dbReference>
<evidence type="ECO:0000256" key="4">
    <source>
        <dbReference type="ARBA" id="ARBA00022741"/>
    </source>
</evidence>
<dbReference type="GO" id="GO:0005524">
    <property type="term" value="F:ATP binding"/>
    <property type="evidence" value="ECO:0007669"/>
    <property type="project" value="UniProtKB-KW"/>
</dbReference>
<evidence type="ECO:0000256" key="5">
    <source>
        <dbReference type="ARBA" id="ARBA00022763"/>
    </source>
</evidence>
<organism evidence="12 13">
    <name type="scientific">Chitinophaga niastensis</name>
    <dbReference type="NCBI Taxonomy" id="536980"/>
    <lineage>
        <taxon>Bacteria</taxon>
        <taxon>Pseudomonadati</taxon>
        <taxon>Bacteroidota</taxon>
        <taxon>Chitinophagia</taxon>
        <taxon>Chitinophagales</taxon>
        <taxon>Chitinophagaceae</taxon>
        <taxon>Chitinophaga</taxon>
    </lineage>
</organism>
<evidence type="ECO:0000313" key="13">
    <source>
        <dbReference type="Proteomes" id="UP000240971"/>
    </source>
</evidence>
<sequence>MLQRLTIKNYAIIEHLEVDFSGNLNVITGETGAGKSILLGALSLILGERADPGVLFDKTGKCIIEGLFKVKRSQVAAFFQQHELDLEDQLIIRREISAAGKSRAFVNDTPVNISQLSELSSYLVDLHQQFDTLDLGNSDFQREVIDALVNKPVELQQYHHIFLQYVQVQRKYKQLFDNRDSANKELDYNRFLLDELSEANFSPNEIEDLESELQTLSHAEEIKNTLNRVYFQLKEDEQPVLQQIKQLHTSLQSLAAFHKDMPGVSARLLSSYLELQDIAGEVESINDQVQYDAQRIELVNERMTLGYRLFKKHAVQTTDDLLRIKEELTRKVDNVLNLDEQLATMEREQAQLHDTLLKAATIITAQRQEQAAPFEKNVNTLLAQVGMPNARLKADIAVGELNPFGQDTIEFLFDANKSNQFAPVGKVASGGELSRLMLCIKSLVAQSVALPTLIFDEIDTGISGEAARQVGVILKDLAKAHQIICITHQPQIAGKADAHYFVYKDAKADKVTTSVRLLSKEERVNKIAQMLSGEKPTAAALENAREMLAVSI</sequence>
<dbReference type="InterPro" id="IPR004604">
    <property type="entry name" value="DNA_recomb/repair_RecN"/>
</dbReference>
<dbReference type="CDD" id="cd03241">
    <property type="entry name" value="ABC_RecN"/>
    <property type="match status" value="2"/>
</dbReference>
<dbReference type="NCBIfam" id="TIGR00634">
    <property type="entry name" value="recN"/>
    <property type="match status" value="1"/>
</dbReference>
<dbReference type="EMBL" id="PYAW01000001">
    <property type="protein sequence ID" value="PSL50213.1"/>
    <property type="molecule type" value="Genomic_DNA"/>
</dbReference>
<dbReference type="Gene3D" id="3.40.50.300">
    <property type="entry name" value="P-loop containing nucleotide triphosphate hydrolases"/>
    <property type="match status" value="2"/>
</dbReference>
<dbReference type="Pfam" id="PF02463">
    <property type="entry name" value="SMC_N"/>
    <property type="match status" value="1"/>
</dbReference>
<keyword evidence="10" id="KW-0175">Coiled coil</keyword>
<evidence type="ECO:0000256" key="10">
    <source>
        <dbReference type="SAM" id="Coils"/>
    </source>
</evidence>
<evidence type="ECO:0000313" key="12">
    <source>
        <dbReference type="EMBL" id="PSL50213.1"/>
    </source>
</evidence>
<dbReference type="SUPFAM" id="SSF52540">
    <property type="entry name" value="P-loop containing nucleoside triphosphate hydrolases"/>
    <property type="match status" value="2"/>
</dbReference>
<keyword evidence="7 9" id="KW-0234">DNA repair</keyword>
<dbReference type="OrthoDB" id="9806954at2"/>
<gene>
    <name evidence="12" type="ORF">CLV51_1011557</name>
</gene>